<dbReference type="EMBL" id="AYSL01000218">
    <property type="protein sequence ID" value="KTF07992.1"/>
    <property type="molecule type" value="Genomic_DNA"/>
</dbReference>
<protein>
    <submittedName>
        <fullName evidence="1">Uncharacterized protein</fullName>
    </submittedName>
</protein>
<gene>
    <name evidence="1" type="ORF">MGSAQ_000513</name>
</gene>
<reference evidence="1" key="1">
    <citation type="submission" date="2013-11" db="EMBL/GenBank/DDBJ databases">
        <title>Microbial diversity, functional groups and degradation webs in Northern and Southern Mediterranean and Red Sea marine crude oil polluted sites.</title>
        <authorList>
            <person name="Daffonchio D."/>
            <person name="Mapelli F."/>
            <person name="Ferrer M."/>
            <person name="Richter M."/>
            <person name="Cherif A."/>
            <person name="Malkawi H.I."/>
            <person name="Yakimov M.M."/>
            <person name="Abdel-Fattah Y.R."/>
            <person name="Blaghen M."/>
            <person name="Golyshin P.N."/>
            <person name="Kalogerakis N."/>
            <person name="Boon N."/>
            <person name="Magagnini M."/>
            <person name="Fava F."/>
        </authorList>
    </citation>
    <scope>NUCLEOTIDE SEQUENCE</scope>
</reference>
<sequence>MISSILLLIGSAHDRAAIKVIIRPITVTFTGSGQLP</sequence>
<name>A0A1B6NYB4_9ZZZZ</name>
<organism evidence="1">
    <name type="scientific">marine sediment metagenome</name>
    <dbReference type="NCBI Taxonomy" id="412755"/>
    <lineage>
        <taxon>unclassified sequences</taxon>
        <taxon>metagenomes</taxon>
        <taxon>ecological metagenomes</taxon>
    </lineage>
</organism>
<comment type="caution">
    <text evidence="1">The sequence shown here is derived from an EMBL/GenBank/DDBJ whole genome shotgun (WGS) entry which is preliminary data.</text>
</comment>
<accession>A0A1B6NYB4</accession>
<dbReference type="AlphaFoldDB" id="A0A1B6NYB4"/>
<proteinExistence type="predicted"/>
<evidence type="ECO:0000313" key="1">
    <source>
        <dbReference type="EMBL" id="KTF07992.1"/>
    </source>
</evidence>